<dbReference type="GO" id="GO:0006644">
    <property type="term" value="P:phospholipid metabolic process"/>
    <property type="evidence" value="ECO:0007669"/>
    <property type="project" value="InterPro"/>
</dbReference>
<evidence type="ECO:0000256" key="1">
    <source>
        <dbReference type="ARBA" id="ARBA00001913"/>
    </source>
</evidence>
<dbReference type="InterPro" id="IPR016090">
    <property type="entry name" value="PLA2-like_dom"/>
</dbReference>
<dbReference type="InterPro" id="IPR036444">
    <property type="entry name" value="PLipase_A2_dom_sf"/>
</dbReference>
<feature type="signal peptide" evidence="13">
    <location>
        <begin position="1"/>
        <end position="19"/>
    </location>
</feature>
<evidence type="ECO:0000313" key="16">
    <source>
        <dbReference type="RefSeq" id="XP_034104086.1"/>
    </source>
</evidence>
<evidence type="ECO:0000256" key="10">
    <source>
        <dbReference type="ARBA" id="ARBA00023098"/>
    </source>
</evidence>
<evidence type="ECO:0000259" key="14">
    <source>
        <dbReference type="Pfam" id="PF05826"/>
    </source>
</evidence>
<evidence type="ECO:0000256" key="13">
    <source>
        <dbReference type="SAM" id="SignalP"/>
    </source>
</evidence>
<organism evidence="15 16">
    <name type="scientific">Drosophila albomicans</name>
    <name type="common">Fruit fly</name>
    <dbReference type="NCBI Taxonomy" id="7291"/>
    <lineage>
        <taxon>Eukaryota</taxon>
        <taxon>Metazoa</taxon>
        <taxon>Ecdysozoa</taxon>
        <taxon>Arthropoda</taxon>
        <taxon>Hexapoda</taxon>
        <taxon>Insecta</taxon>
        <taxon>Pterygota</taxon>
        <taxon>Neoptera</taxon>
        <taxon>Endopterygota</taxon>
        <taxon>Diptera</taxon>
        <taxon>Brachycera</taxon>
        <taxon>Muscomorpha</taxon>
        <taxon>Ephydroidea</taxon>
        <taxon>Drosophilidae</taxon>
        <taxon>Drosophila</taxon>
    </lineage>
</organism>
<dbReference type="GO" id="GO:0005576">
    <property type="term" value="C:extracellular region"/>
    <property type="evidence" value="ECO:0007669"/>
    <property type="project" value="UniProtKB-SubCell"/>
</dbReference>
<keyword evidence="15" id="KW-1185">Reference proteome</keyword>
<evidence type="ECO:0000256" key="9">
    <source>
        <dbReference type="ARBA" id="ARBA00022963"/>
    </source>
</evidence>
<dbReference type="Gene3D" id="1.20.90.10">
    <property type="entry name" value="Phospholipase A2 domain"/>
    <property type="match status" value="1"/>
</dbReference>
<dbReference type="GO" id="GO:0046872">
    <property type="term" value="F:metal ion binding"/>
    <property type="evidence" value="ECO:0007669"/>
    <property type="project" value="UniProtKB-KW"/>
</dbReference>
<evidence type="ECO:0000256" key="2">
    <source>
        <dbReference type="ARBA" id="ARBA00004613"/>
    </source>
</evidence>
<dbReference type="PROSITE" id="PS00118">
    <property type="entry name" value="PA2_HIS"/>
    <property type="match status" value="1"/>
</dbReference>
<dbReference type="GO" id="GO:0004623">
    <property type="term" value="F:phospholipase A2 activity"/>
    <property type="evidence" value="ECO:0007669"/>
    <property type="project" value="UniProtKB-EC"/>
</dbReference>
<dbReference type="EC" id="3.1.1.4" evidence="3"/>
<evidence type="ECO:0000256" key="3">
    <source>
        <dbReference type="ARBA" id="ARBA00013278"/>
    </source>
</evidence>
<keyword evidence="13" id="KW-0732">Signal</keyword>
<proteinExistence type="predicted"/>
<evidence type="ECO:0000256" key="5">
    <source>
        <dbReference type="ARBA" id="ARBA00022525"/>
    </source>
</evidence>
<gene>
    <name evidence="16" type="primary">LOC117567916</name>
</gene>
<evidence type="ECO:0000256" key="6">
    <source>
        <dbReference type="ARBA" id="ARBA00022723"/>
    </source>
</evidence>
<keyword evidence="7" id="KW-0378">Hydrolase</keyword>
<evidence type="ECO:0000256" key="4">
    <source>
        <dbReference type="ARBA" id="ARBA00021721"/>
    </source>
</evidence>
<evidence type="ECO:0000256" key="12">
    <source>
        <dbReference type="ARBA" id="ARBA00029903"/>
    </source>
</evidence>
<dbReference type="GeneID" id="117567916"/>
<dbReference type="GO" id="GO:0050482">
    <property type="term" value="P:arachidonate secretion"/>
    <property type="evidence" value="ECO:0007669"/>
    <property type="project" value="InterPro"/>
</dbReference>
<comment type="subcellular location">
    <subcellularLocation>
        <location evidence="2">Secreted</location>
    </subcellularLocation>
</comment>
<dbReference type="PANTHER" id="PTHR12253">
    <property type="entry name" value="RH14732P"/>
    <property type="match status" value="1"/>
</dbReference>
<dbReference type="Proteomes" id="UP000515160">
    <property type="component" value="Chromosome 3"/>
</dbReference>
<keyword evidence="11" id="KW-1015">Disulfide bond</keyword>
<dbReference type="SUPFAM" id="SSF48619">
    <property type="entry name" value="Phospholipase A2, PLA2"/>
    <property type="match status" value="1"/>
</dbReference>
<keyword evidence="8" id="KW-0106">Calcium</keyword>
<dbReference type="GO" id="GO:0016042">
    <property type="term" value="P:lipid catabolic process"/>
    <property type="evidence" value="ECO:0007669"/>
    <property type="project" value="UniProtKB-KW"/>
</dbReference>
<evidence type="ECO:0000256" key="11">
    <source>
        <dbReference type="ARBA" id="ARBA00023157"/>
    </source>
</evidence>
<dbReference type="InterPro" id="IPR033113">
    <property type="entry name" value="PLA2_histidine"/>
</dbReference>
<dbReference type="AlphaFoldDB" id="A0A6P8WKA4"/>
<dbReference type="OrthoDB" id="10059604at2759"/>
<dbReference type="FunFam" id="1.20.90.10:FF:000002">
    <property type="entry name" value="Phospholipase A2 group III"/>
    <property type="match status" value="1"/>
</dbReference>
<feature type="chain" id="PRO_5028140592" description="Phospholipase A2" evidence="13">
    <location>
        <begin position="20"/>
        <end position="175"/>
    </location>
</feature>
<comment type="cofactor">
    <cofactor evidence="1">
        <name>Ca(2+)</name>
        <dbReference type="ChEBI" id="CHEBI:29108"/>
    </cofactor>
</comment>
<keyword evidence="10" id="KW-0443">Lipid metabolism</keyword>
<evidence type="ECO:0000256" key="7">
    <source>
        <dbReference type="ARBA" id="ARBA00022801"/>
    </source>
</evidence>
<keyword evidence="9" id="KW-0442">Lipid degradation</keyword>
<evidence type="ECO:0000313" key="15">
    <source>
        <dbReference type="Proteomes" id="UP000515160"/>
    </source>
</evidence>
<dbReference type="Pfam" id="PF05826">
    <property type="entry name" value="Phospholip_A2_2"/>
    <property type="match status" value="1"/>
</dbReference>
<keyword evidence="6" id="KW-0479">Metal-binding</keyword>
<evidence type="ECO:0000256" key="8">
    <source>
        <dbReference type="ARBA" id="ARBA00022837"/>
    </source>
</evidence>
<name>A0A6P8WKA4_DROAB</name>
<reference evidence="16" key="1">
    <citation type="submission" date="2025-08" db="UniProtKB">
        <authorList>
            <consortium name="RefSeq"/>
        </authorList>
    </citation>
    <scope>IDENTIFICATION</scope>
    <source>
        <strain evidence="16">15112-1751.03</strain>
        <tissue evidence="16">Whole Adult</tissue>
    </source>
</reference>
<accession>A0A6P8WKA4</accession>
<protein>
    <recommendedName>
        <fullName evidence="4">Phospholipase A2</fullName>
        <ecNumber evidence="3">3.1.1.4</ecNumber>
    </recommendedName>
    <alternativeName>
        <fullName evidence="12">Phosphatidylcholine 2-acylhydrolase</fullName>
    </alternativeName>
</protein>
<keyword evidence="5" id="KW-0964">Secreted</keyword>
<sequence>MRAHQYVAALAAFITCVHGMGITVPGTKWCGPGNTAENFDDLGIEVELDTCCRAHDNCEQRILPNEQRYGLSNIGVFPIFSCGCEAAFRQCLVMLHNMQSAALGRIYFSTTSVCFAHGPPTVSCEEQQWDLFKKRCKSYKEDNSQPSRWQFYDLPFYTHLTEEDLQQTAANNQID</sequence>
<dbReference type="RefSeq" id="XP_034104086.1">
    <property type="nucleotide sequence ID" value="XM_034248195.2"/>
</dbReference>
<feature type="domain" description="Phospholipase A2-like central" evidence="14">
    <location>
        <begin position="24"/>
        <end position="116"/>
    </location>
</feature>